<organism evidence="1 2">
    <name type="scientific">Lignipirellula cremea</name>
    <dbReference type="NCBI Taxonomy" id="2528010"/>
    <lineage>
        <taxon>Bacteria</taxon>
        <taxon>Pseudomonadati</taxon>
        <taxon>Planctomycetota</taxon>
        <taxon>Planctomycetia</taxon>
        <taxon>Pirellulales</taxon>
        <taxon>Pirellulaceae</taxon>
        <taxon>Lignipirellula</taxon>
    </lineage>
</organism>
<evidence type="ECO:0000313" key="2">
    <source>
        <dbReference type="Proteomes" id="UP000317648"/>
    </source>
</evidence>
<sequence>MPDERFWRDASGRLTFNLPGVGATDYPGVCRDLSDALGLVPAGEIVIGPEQMFWDFQRGDQLVSLDWDIWMDFIVVAKSEEAEPLVGDVAAWLRASPWATANDTA</sequence>
<keyword evidence="2" id="KW-1185">Reference proteome</keyword>
<proteinExistence type="predicted"/>
<dbReference type="OrthoDB" id="285979at2"/>
<dbReference type="KEGG" id="lcre:Pla8534_58510"/>
<dbReference type="Proteomes" id="UP000317648">
    <property type="component" value="Chromosome"/>
</dbReference>
<dbReference type="AlphaFoldDB" id="A0A518E1P5"/>
<gene>
    <name evidence="1" type="ORF">Pla8534_58510</name>
</gene>
<name>A0A518E1P5_9BACT</name>
<dbReference type="RefSeq" id="WP_145056855.1">
    <property type="nucleotide sequence ID" value="NZ_CP036433.1"/>
</dbReference>
<dbReference type="EMBL" id="CP036433">
    <property type="protein sequence ID" value="QDU97991.1"/>
    <property type="molecule type" value="Genomic_DNA"/>
</dbReference>
<evidence type="ECO:0000313" key="1">
    <source>
        <dbReference type="EMBL" id="QDU97991.1"/>
    </source>
</evidence>
<accession>A0A518E1P5</accession>
<protein>
    <submittedName>
        <fullName evidence="1">Uncharacterized protein</fullName>
    </submittedName>
</protein>
<reference evidence="1 2" key="1">
    <citation type="submission" date="2019-02" db="EMBL/GenBank/DDBJ databases">
        <title>Deep-cultivation of Planctomycetes and their phenomic and genomic characterization uncovers novel biology.</title>
        <authorList>
            <person name="Wiegand S."/>
            <person name="Jogler M."/>
            <person name="Boedeker C."/>
            <person name="Pinto D."/>
            <person name="Vollmers J."/>
            <person name="Rivas-Marin E."/>
            <person name="Kohn T."/>
            <person name="Peeters S.H."/>
            <person name="Heuer A."/>
            <person name="Rast P."/>
            <person name="Oberbeckmann S."/>
            <person name="Bunk B."/>
            <person name="Jeske O."/>
            <person name="Meyerdierks A."/>
            <person name="Storesund J.E."/>
            <person name="Kallscheuer N."/>
            <person name="Luecker S."/>
            <person name="Lage O.M."/>
            <person name="Pohl T."/>
            <person name="Merkel B.J."/>
            <person name="Hornburger P."/>
            <person name="Mueller R.-W."/>
            <person name="Bruemmer F."/>
            <person name="Labrenz M."/>
            <person name="Spormann A.M."/>
            <person name="Op den Camp H."/>
            <person name="Overmann J."/>
            <person name="Amann R."/>
            <person name="Jetten M.S.M."/>
            <person name="Mascher T."/>
            <person name="Medema M.H."/>
            <person name="Devos D.P."/>
            <person name="Kaster A.-K."/>
            <person name="Ovreas L."/>
            <person name="Rohde M."/>
            <person name="Galperin M.Y."/>
            <person name="Jogler C."/>
        </authorList>
    </citation>
    <scope>NUCLEOTIDE SEQUENCE [LARGE SCALE GENOMIC DNA]</scope>
    <source>
        <strain evidence="1 2">Pla85_3_4</strain>
    </source>
</reference>